<protein>
    <submittedName>
        <fullName evidence="1">Uncharacterized protein</fullName>
    </submittedName>
</protein>
<evidence type="ECO:0000313" key="2">
    <source>
        <dbReference type="Proteomes" id="UP000054324"/>
    </source>
</evidence>
<dbReference type="RefSeq" id="XP_009175219.1">
    <property type="nucleotide sequence ID" value="XM_009176955.1"/>
</dbReference>
<keyword evidence="2" id="KW-1185">Reference proteome</keyword>
<name>A0A074Z220_OPIVI</name>
<dbReference type="AlphaFoldDB" id="A0A074Z220"/>
<accession>A0A074Z220</accession>
<gene>
    <name evidence="1" type="ORF">T265_10553</name>
</gene>
<dbReference type="Proteomes" id="UP000054324">
    <property type="component" value="Unassembled WGS sequence"/>
</dbReference>
<dbReference type="CTD" id="20324721"/>
<dbReference type="EMBL" id="KL597001">
    <property type="protein sequence ID" value="KER21028.1"/>
    <property type="molecule type" value="Genomic_DNA"/>
</dbReference>
<dbReference type="PANTHER" id="PTHR47027:SF20">
    <property type="entry name" value="REVERSE TRANSCRIPTASE-LIKE PROTEIN WITH RNA-DIRECTED DNA POLYMERASE DOMAIN"/>
    <property type="match status" value="1"/>
</dbReference>
<organism evidence="1 2">
    <name type="scientific">Opisthorchis viverrini</name>
    <name type="common">Southeast Asian liver fluke</name>
    <dbReference type="NCBI Taxonomy" id="6198"/>
    <lineage>
        <taxon>Eukaryota</taxon>
        <taxon>Metazoa</taxon>
        <taxon>Spiralia</taxon>
        <taxon>Lophotrochozoa</taxon>
        <taxon>Platyhelminthes</taxon>
        <taxon>Trematoda</taxon>
        <taxon>Digenea</taxon>
        <taxon>Opisthorchiida</taxon>
        <taxon>Opisthorchiata</taxon>
        <taxon>Opisthorchiidae</taxon>
        <taxon>Opisthorchis</taxon>
    </lineage>
</organism>
<reference evidence="1 2" key="1">
    <citation type="submission" date="2013-11" db="EMBL/GenBank/DDBJ databases">
        <title>Opisthorchis viverrini - life in the bile duct.</title>
        <authorList>
            <person name="Young N.D."/>
            <person name="Nagarajan N."/>
            <person name="Lin S.J."/>
            <person name="Korhonen P.K."/>
            <person name="Jex A.R."/>
            <person name="Hall R.S."/>
            <person name="Safavi-Hemami H."/>
            <person name="Kaewkong W."/>
            <person name="Bertrand D."/>
            <person name="Gao S."/>
            <person name="Seet Q."/>
            <person name="Wongkham S."/>
            <person name="Teh B.T."/>
            <person name="Wongkham C."/>
            <person name="Intapan P.M."/>
            <person name="Maleewong W."/>
            <person name="Yang X."/>
            <person name="Hu M."/>
            <person name="Wang Z."/>
            <person name="Hofmann A."/>
            <person name="Sternberg P.W."/>
            <person name="Tan P."/>
            <person name="Wang J."/>
            <person name="Gasser R.B."/>
        </authorList>
    </citation>
    <scope>NUCLEOTIDE SEQUENCE [LARGE SCALE GENOMIC DNA]</scope>
</reference>
<evidence type="ECO:0000313" key="1">
    <source>
        <dbReference type="EMBL" id="KER21028.1"/>
    </source>
</evidence>
<dbReference type="PANTHER" id="PTHR47027">
    <property type="entry name" value="REVERSE TRANSCRIPTASE DOMAIN-CONTAINING PROTEIN"/>
    <property type="match status" value="1"/>
</dbReference>
<dbReference type="GeneID" id="20324721"/>
<sequence>MVNLEPSTALECYRAPAPDDLPPGLFMSGSGVSGWCLSDLFGCYAICTHRVYGHVRGQPPEQPLTIQGEVLKVVERFTYHGSCISSDCIVTDEINARICEARIALPNLMHLLGRVYQAAVRAVLLYDCETSPVRAAELRCLQVFDSRCLKTIALVFQSSGLSVHATSDEQSHQVAPNHTLLPVPIGTEVAQSLKRDFTDWKVRCSNPTSAFQLSRLGQPDSISAVVLLLGGVASRHRKSSKAERRTKTLQAVIRSLLNARLYCWTKWLEREFTDRKVRGSNPTSATRLPLSRFGQPGSIPALVPSCGMAARHRTETWPLCAEDLKRLKRPSMYAERCPSLVEHRISNAQLRRMVFGKNNLPTIDELITLHRSRWLGHVLCWPVYRLHRRALFAQPCARGGQKITWQ</sequence>
<dbReference type="KEGG" id="ovi:T265_10553"/>
<proteinExistence type="predicted"/>